<dbReference type="PANTHER" id="PTHR14187:SF5">
    <property type="entry name" value="HEAT SHOCK 70 KDA PROTEIN 12A"/>
    <property type="match status" value="1"/>
</dbReference>
<evidence type="ECO:0000313" key="2">
    <source>
        <dbReference type="Proteomes" id="UP000828390"/>
    </source>
</evidence>
<dbReference type="PANTHER" id="PTHR14187">
    <property type="entry name" value="ALPHA KINASE/ELONGATION FACTOR 2 KINASE"/>
    <property type="match status" value="1"/>
</dbReference>
<gene>
    <name evidence="1" type="ORF">DPMN_000328</name>
</gene>
<dbReference type="Gene3D" id="3.30.420.40">
    <property type="match status" value="1"/>
</dbReference>
<comment type="caution">
    <text evidence="1">The sequence shown here is derived from an EMBL/GenBank/DDBJ whole genome shotgun (WGS) entry which is preliminary data.</text>
</comment>
<dbReference type="Proteomes" id="UP000828390">
    <property type="component" value="Unassembled WGS sequence"/>
</dbReference>
<evidence type="ECO:0000313" key="1">
    <source>
        <dbReference type="EMBL" id="KAH3876484.1"/>
    </source>
</evidence>
<protein>
    <submittedName>
        <fullName evidence="1">Uncharacterized protein</fullName>
    </submittedName>
</protein>
<proteinExistence type="predicted"/>
<keyword evidence="2" id="KW-1185">Reference proteome</keyword>
<dbReference type="AlphaFoldDB" id="A0A9D4MI11"/>
<dbReference type="EMBL" id="JAIWYP010000001">
    <property type="protein sequence ID" value="KAH3876484.1"/>
    <property type="molecule type" value="Genomic_DNA"/>
</dbReference>
<reference evidence="1" key="2">
    <citation type="submission" date="2020-11" db="EMBL/GenBank/DDBJ databases">
        <authorList>
            <person name="McCartney M.A."/>
            <person name="Auch B."/>
            <person name="Kono T."/>
            <person name="Mallez S."/>
            <person name="Becker A."/>
            <person name="Gohl D.M."/>
            <person name="Silverstein K.A.T."/>
            <person name="Koren S."/>
            <person name="Bechman K.B."/>
            <person name="Herman A."/>
            <person name="Abrahante J.E."/>
            <person name="Garbe J."/>
        </authorList>
    </citation>
    <scope>NUCLEOTIDE SEQUENCE</scope>
    <source>
        <strain evidence="1">Duluth1</strain>
        <tissue evidence="1">Whole animal</tissue>
    </source>
</reference>
<accession>A0A9D4MI11</accession>
<organism evidence="1 2">
    <name type="scientific">Dreissena polymorpha</name>
    <name type="common">Zebra mussel</name>
    <name type="synonym">Mytilus polymorpha</name>
    <dbReference type="NCBI Taxonomy" id="45954"/>
    <lineage>
        <taxon>Eukaryota</taxon>
        <taxon>Metazoa</taxon>
        <taxon>Spiralia</taxon>
        <taxon>Lophotrochozoa</taxon>
        <taxon>Mollusca</taxon>
        <taxon>Bivalvia</taxon>
        <taxon>Autobranchia</taxon>
        <taxon>Heteroconchia</taxon>
        <taxon>Euheterodonta</taxon>
        <taxon>Imparidentia</taxon>
        <taxon>Neoheterodontei</taxon>
        <taxon>Myida</taxon>
        <taxon>Dreissenoidea</taxon>
        <taxon>Dreissenidae</taxon>
        <taxon>Dreissena</taxon>
    </lineage>
</organism>
<sequence>MGQIFSSQIPAHELATSSTSESANVQLVKLNKSAAARLVIAIDFGSFASGYAYQFLSEFENKPLEMHINTRWKHGGQSANKTQTALLLKPDLLLGEFGYAAQRKFRTIHTNEKDGDNWYYFEGFKMTLYHNRDNLSSNSTIEDVKGRHVPATLVFGRSIQYIKEHVLNNMRENGMAYIEDVQSG</sequence>
<reference evidence="1" key="1">
    <citation type="journal article" date="2019" name="bioRxiv">
        <title>The Genome of the Zebra Mussel, Dreissena polymorpha: A Resource for Invasive Species Research.</title>
        <authorList>
            <person name="McCartney M.A."/>
            <person name="Auch B."/>
            <person name="Kono T."/>
            <person name="Mallez S."/>
            <person name="Zhang Y."/>
            <person name="Obille A."/>
            <person name="Becker A."/>
            <person name="Abrahante J.E."/>
            <person name="Garbe J."/>
            <person name="Badalamenti J.P."/>
            <person name="Herman A."/>
            <person name="Mangelson H."/>
            <person name="Liachko I."/>
            <person name="Sullivan S."/>
            <person name="Sone E.D."/>
            <person name="Koren S."/>
            <person name="Silverstein K.A.T."/>
            <person name="Beckman K.B."/>
            <person name="Gohl D.M."/>
        </authorList>
    </citation>
    <scope>NUCLEOTIDE SEQUENCE</scope>
    <source>
        <strain evidence="1">Duluth1</strain>
        <tissue evidence="1">Whole animal</tissue>
    </source>
</reference>
<name>A0A9D4MI11_DREPO</name>